<proteinExistence type="predicted"/>
<dbReference type="Pfam" id="PF13240">
    <property type="entry name" value="Zn_Ribbon_1"/>
    <property type="match status" value="1"/>
</dbReference>
<dbReference type="AlphaFoldDB" id="A0A923LIJ3"/>
<dbReference type="InterPro" id="IPR026870">
    <property type="entry name" value="Zinc_ribbon_dom"/>
</dbReference>
<evidence type="ECO:0000313" key="5">
    <source>
        <dbReference type="Proteomes" id="UP000652477"/>
    </source>
</evidence>
<keyword evidence="2" id="KW-0812">Transmembrane</keyword>
<dbReference type="InterPro" id="IPR016187">
    <property type="entry name" value="CTDL_fold"/>
</dbReference>
<name>A0A923LIJ3_9FIRM</name>
<evidence type="ECO:0000256" key="2">
    <source>
        <dbReference type="SAM" id="Phobius"/>
    </source>
</evidence>
<evidence type="ECO:0000256" key="1">
    <source>
        <dbReference type="SAM" id="MobiDB-lite"/>
    </source>
</evidence>
<dbReference type="Pfam" id="PF00059">
    <property type="entry name" value="Lectin_C"/>
    <property type="match status" value="1"/>
</dbReference>
<reference evidence="4" key="1">
    <citation type="submission" date="2020-08" db="EMBL/GenBank/DDBJ databases">
        <title>Genome public.</title>
        <authorList>
            <person name="Liu C."/>
            <person name="Sun Q."/>
        </authorList>
    </citation>
    <scope>NUCLEOTIDE SEQUENCE</scope>
    <source>
        <strain evidence="4">NSJ-55</strain>
    </source>
</reference>
<sequence length="276" mass="31847">MRCPKCNSPVEEGAVFCEKCGAPLGKKKSRLPVVIVSLVLILGILAGICVWIVIGDYHVKVSKKELTARIEEYKGGPDGKKVAEGSDEKEKIQKDREDKELKEEKKNEDKEDKEDAKEQKKVYDSTEGGIHRYEFIVSDCTWSEAYQYCLNERGYLVRINSQEEYEYILSEINKKGIQDIQFRIGGRRDAGSEEYYWVNEKNELYGDKINSDSYWCVDAWMENEPSFRDGSTEEDCLDIFYYQNTGKWVFNDVPNDILSVAPEFSGKIGYICEYED</sequence>
<dbReference type="CDD" id="cd00037">
    <property type="entry name" value="CLECT"/>
    <property type="match status" value="1"/>
</dbReference>
<keyword evidence="5" id="KW-1185">Reference proteome</keyword>
<evidence type="ECO:0000259" key="3">
    <source>
        <dbReference type="PROSITE" id="PS50041"/>
    </source>
</evidence>
<dbReference type="Proteomes" id="UP000652477">
    <property type="component" value="Unassembled WGS sequence"/>
</dbReference>
<accession>A0A923LIJ3</accession>
<dbReference type="SMART" id="SM00034">
    <property type="entry name" value="CLECT"/>
    <property type="match status" value="1"/>
</dbReference>
<organism evidence="4 5">
    <name type="scientific">Mediterraneibacter hominis</name>
    <dbReference type="NCBI Taxonomy" id="2763054"/>
    <lineage>
        <taxon>Bacteria</taxon>
        <taxon>Bacillati</taxon>
        <taxon>Bacillota</taxon>
        <taxon>Clostridia</taxon>
        <taxon>Lachnospirales</taxon>
        <taxon>Lachnospiraceae</taxon>
        <taxon>Mediterraneibacter</taxon>
    </lineage>
</organism>
<dbReference type="InterPro" id="IPR001304">
    <property type="entry name" value="C-type_lectin-like"/>
</dbReference>
<protein>
    <submittedName>
        <fullName evidence="4">Zinc-ribbon domain-containing protein</fullName>
    </submittedName>
</protein>
<dbReference type="PROSITE" id="PS50041">
    <property type="entry name" value="C_TYPE_LECTIN_2"/>
    <property type="match status" value="1"/>
</dbReference>
<keyword evidence="2" id="KW-0472">Membrane</keyword>
<dbReference type="EMBL" id="JACOPF010000001">
    <property type="protein sequence ID" value="MBC5688767.1"/>
    <property type="molecule type" value="Genomic_DNA"/>
</dbReference>
<dbReference type="InterPro" id="IPR016186">
    <property type="entry name" value="C-type_lectin-like/link_sf"/>
</dbReference>
<dbReference type="RefSeq" id="WP_186875798.1">
    <property type="nucleotide sequence ID" value="NZ_JACOPF010000001.1"/>
</dbReference>
<keyword evidence="2" id="KW-1133">Transmembrane helix</keyword>
<dbReference type="SUPFAM" id="SSF56436">
    <property type="entry name" value="C-type lectin-like"/>
    <property type="match status" value="1"/>
</dbReference>
<feature type="domain" description="C-type lectin" evidence="3">
    <location>
        <begin position="133"/>
        <end position="248"/>
    </location>
</feature>
<evidence type="ECO:0000313" key="4">
    <source>
        <dbReference type="EMBL" id="MBC5688767.1"/>
    </source>
</evidence>
<feature type="region of interest" description="Disordered" evidence="1">
    <location>
        <begin position="76"/>
        <end position="121"/>
    </location>
</feature>
<feature type="transmembrane region" description="Helical" evidence="2">
    <location>
        <begin position="33"/>
        <end position="54"/>
    </location>
</feature>
<gene>
    <name evidence="4" type="ORF">H8S37_07500</name>
</gene>
<dbReference type="Gene3D" id="3.10.100.10">
    <property type="entry name" value="Mannose-Binding Protein A, subunit A"/>
    <property type="match status" value="1"/>
</dbReference>
<comment type="caution">
    <text evidence="4">The sequence shown here is derived from an EMBL/GenBank/DDBJ whole genome shotgun (WGS) entry which is preliminary data.</text>
</comment>